<accession>A0A2I1K1F5</accession>
<evidence type="ECO:0000256" key="2">
    <source>
        <dbReference type="ARBA" id="ARBA00022692"/>
    </source>
</evidence>
<feature type="transmembrane region" description="Helical" evidence="5">
    <location>
        <begin position="71"/>
        <end position="93"/>
    </location>
</feature>
<comment type="subcellular location">
    <subcellularLocation>
        <location evidence="1">Membrane</location>
        <topology evidence="1">Multi-pass membrane protein</topology>
    </subcellularLocation>
</comment>
<keyword evidence="2 5" id="KW-0812">Transmembrane</keyword>
<keyword evidence="4 5" id="KW-0472">Membrane</keyword>
<dbReference type="InterPro" id="IPR013525">
    <property type="entry name" value="ABC2_TM"/>
</dbReference>
<evidence type="ECO:0000313" key="8">
    <source>
        <dbReference type="Proteomes" id="UP000234384"/>
    </source>
</evidence>
<dbReference type="Pfam" id="PF12698">
    <property type="entry name" value="ABC2_membrane_3"/>
    <property type="match status" value="1"/>
</dbReference>
<proteinExistence type="predicted"/>
<feature type="transmembrane region" description="Helical" evidence="5">
    <location>
        <begin position="114"/>
        <end position="143"/>
    </location>
</feature>
<evidence type="ECO:0000256" key="1">
    <source>
        <dbReference type="ARBA" id="ARBA00004141"/>
    </source>
</evidence>
<keyword evidence="3 5" id="KW-1133">Transmembrane helix</keyword>
<dbReference type="GO" id="GO:0140359">
    <property type="term" value="F:ABC-type transporter activity"/>
    <property type="evidence" value="ECO:0007669"/>
    <property type="project" value="InterPro"/>
</dbReference>
<evidence type="ECO:0000256" key="3">
    <source>
        <dbReference type="ARBA" id="ARBA00022989"/>
    </source>
</evidence>
<evidence type="ECO:0000256" key="4">
    <source>
        <dbReference type="ARBA" id="ARBA00023136"/>
    </source>
</evidence>
<dbReference type="EMBL" id="PKHE01000007">
    <property type="protein sequence ID" value="PKY89496.1"/>
    <property type="molecule type" value="Genomic_DNA"/>
</dbReference>
<dbReference type="RefSeq" id="WP_101954138.1">
    <property type="nucleotide sequence ID" value="NZ_PKHE01000007.1"/>
</dbReference>
<dbReference type="PANTHER" id="PTHR43229">
    <property type="entry name" value="NODULATION PROTEIN J"/>
    <property type="match status" value="1"/>
</dbReference>
<evidence type="ECO:0000256" key="5">
    <source>
        <dbReference type="SAM" id="Phobius"/>
    </source>
</evidence>
<dbReference type="OrthoDB" id="162334at2"/>
<reference evidence="7 8" key="1">
    <citation type="submission" date="2017-12" db="EMBL/GenBank/DDBJ databases">
        <title>Phylogenetic diversity of female urinary microbiome.</title>
        <authorList>
            <person name="Thomas-White K."/>
            <person name="Wolfe A.J."/>
        </authorList>
    </citation>
    <scope>NUCLEOTIDE SEQUENCE [LARGE SCALE GENOMIC DNA]</scope>
    <source>
        <strain evidence="7 8">UMB0898</strain>
    </source>
</reference>
<dbReference type="InterPro" id="IPR051784">
    <property type="entry name" value="Nod_factor_ABC_transporter"/>
</dbReference>
<feature type="transmembrane region" description="Helical" evidence="5">
    <location>
        <begin position="21"/>
        <end position="39"/>
    </location>
</feature>
<sequence>MKRLLAFTQRNLMVYLKNKSSIFFSVLTSVIVLGLYLLFLRDNYTQPLIEVADQMSLGLSAKDISLLSDEVIIAATISLSTITIPVTVLQNVINDKEKRIDYDILSSPLKRWEIILGYFLSAVIASFALSSLLTTIAWIYLYFQADTAVNTRNMLQIYSLNLLSSLSSSALYMIVVSFIQRQASFSSFYGLFSAMIGFIVGAYVPISQFPEMVQNIFLFVPQTLLTCLYRRLYTENLLDHLYQTTNHPAAAGFLNEMKRIFSIDVTFFGHDLTNEMILVYVLVLMLLSLSIAIFIYAKRYKK</sequence>
<protein>
    <recommendedName>
        <fullName evidence="6">ABC-2 type transporter transmembrane domain-containing protein</fullName>
    </recommendedName>
</protein>
<gene>
    <name evidence="7" type="ORF">CYJ57_03800</name>
</gene>
<evidence type="ECO:0000259" key="6">
    <source>
        <dbReference type="Pfam" id="PF12698"/>
    </source>
</evidence>
<organism evidence="7 8">
    <name type="scientific">Falseniella ignava</name>
    <dbReference type="NCBI Taxonomy" id="137730"/>
    <lineage>
        <taxon>Bacteria</taxon>
        <taxon>Bacillati</taxon>
        <taxon>Bacillota</taxon>
        <taxon>Bacilli</taxon>
        <taxon>Lactobacillales</taxon>
        <taxon>Aerococcaceae</taxon>
        <taxon>Falseniella</taxon>
    </lineage>
</organism>
<dbReference type="PANTHER" id="PTHR43229:SF2">
    <property type="entry name" value="NODULATION PROTEIN J"/>
    <property type="match status" value="1"/>
</dbReference>
<comment type="caution">
    <text evidence="7">The sequence shown here is derived from an EMBL/GenBank/DDBJ whole genome shotgun (WGS) entry which is preliminary data.</text>
</comment>
<dbReference type="Proteomes" id="UP000234384">
    <property type="component" value="Unassembled WGS sequence"/>
</dbReference>
<feature type="domain" description="ABC-2 type transporter transmembrane" evidence="6">
    <location>
        <begin position="72"/>
        <end position="294"/>
    </location>
</feature>
<dbReference type="AlphaFoldDB" id="A0A2I1K1F5"/>
<feature type="transmembrane region" description="Helical" evidence="5">
    <location>
        <begin position="277"/>
        <end position="297"/>
    </location>
</feature>
<dbReference type="GO" id="GO:0016020">
    <property type="term" value="C:membrane"/>
    <property type="evidence" value="ECO:0007669"/>
    <property type="project" value="UniProtKB-SubCell"/>
</dbReference>
<feature type="transmembrane region" description="Helical" evidence="5">
    <location>
        <begin position="155"/>
        <end position="176"/>
    </location>
</feature>
<feature type="transmembrane region" description="Helical" evidence="5">
    <location>
        <begin position="188"/>
        <end position="206"/>
    </location>
</feature>
<name>A0A2I1K1F5_9LACT</name>
<evidence type="ECO:0000313" key="7">
    <source>
        <dbReference type="EMBL" id="PKY89496.1"/>
    </source>
</evidence>